<dbReference type="Pfam" id="PF01503">
    <property type="entry name" value="PRA-PH"/>
    <property type="match status" value="1"/>
</dbReference>
<keyword evidence="6" id="KW-0547">Nucleotide-binding</keyword>
<protein>
    <submittedName>
        <fullName evidence="12">PRA-PH-domain-containing protein</fullName>
    </submittedName>
</protein>
<dbReference type="Proteomes" id="UP000095751">
    <property type="component" value="Unassembled WGS sequence"/>
</dbReference>
<evidence type="ECO:0000256" key="1">
    <source>
        <dbReference type="ARBA" id="ARBA00000024"/>
    </source>
</evidence>
<comment type="catalytic activity">
    <reaction evidence="1">
        <text>1-(5-phospho-beta-D-ribosyl)-5'-AMP + H2O = 1-(5-phospho-beta-D-ribosyl)-5-[(5-phospho-beta-D-ribosylamino)methylideneamino]imidazole-4-carboxamide</text>
        <dbReference type="Rhea" id="RHEA:20049"/>
        <dbReference type="ChEBI" id="CHEBI:15377"/>
        <dbReference type="ChEBI" id="CHEBI:58435"/>
        <dbReference type="ChEBI" id="CHEBI:59457"/>
        <dbReference type="EC" id="3.5.4.19"/>
    </reaction>
</comment>
<dbReference type="EMBL" id="KV784353">
    <property type="protein sequence ID" value="OEU23215.1"/>
    <property type="molecule type" value="Genomic_DNA"/>
</dbReference>
<dbReference type="UniPathway" id="UPA00031">
    <property type="reaction ID" value="UER00007"/>
</dbReference>
<evidence type="ECO:0000256" key="8">
    <source>
        <dbReference type="ARBA" id="ARBA00022840"/>
    </source>
</evidence>
<comment type="pathway">
    <text evidence="3">Amino-acid biosynthesis; L-histidine biosynthesis; L-histidine from 5-phospho-alpha-D-ribose 1-diphosphate: step 3/9.</text>
</comment>
<evidence type="ECO:0000259" key="11">
    <source>
        <dbReference type="Pfam" id="PF01502"/>
    </source>
</evidence>
<dbReference type="InterPro" id="IPR002496">
    <property type="entry name" value="PRib_AMP_CycHydrolase_dom"/>
</dbReference>
<evidence type="ECO:0000256" key="3">
    <source>
        <dbReference type="ARBA" id="ARBA00005169"/>
    </source>
</evidence>
<evidence type="ECO:0000256" key="9">
    <source>
        <dbReference type="ARBA" id="ARBA00023102"/>
    </source>
</evidence>
<accession>A0A1E7FYJ7</accession>
<keyword evidence="9" id="KW-0368">Histidine biosynthesis</keyword>
<dbReference type="OrthoDB" id="1703565at2759"/>
<dbReference type="InterPro" id="IPR021130">
    <property type="entry name" value="PRib-ATP_PPHydrolase-like"/>
</dbReference>
<dbReference type="PANTHER" id="PTHR42945:SF1">
    <property type="entry name" value="HISTIDINE BIOSYNTHESIS BIFUNCTIONAL PROTEIN HIS7"/>
    <property type="match status" value="1"/>
</dbReference>
<dbReference type="NCBIfam" id="TIGR03188">
    <property type="entry name" value="histidine_hisI"/>
    <property type="match status" value="1"/>
</dbReference>
<keyword evidence="10" id="KW-0511">Multifunctional enzyme</keyword>
<evidence type="ECO:0000313" key="12">
    <source>
        <dbReference type="EMBL" id="OEU23215.1"/>
    </source>
</evidence>
<dbReference type="SUPFAM" id="SSF101386">
    <property type="entry name" value="all-alpha NTP pyrophosphatases"/>
    <property type="match status" value="1"/>
</dbReference>
<keyword evidence="5" id="KW-0028">Amino-acid biosynthesis</keyword>
<evidence type="ECO:0000256" key="10">
    <source>
        <dbReference type="ARBA" id="ARBA00023268"/>
    </source>
</evidence>
<dbReference type="CDD" id="cd11546">
    <property type="entry name" value="NTP-PPase_His4"/>
    <property type="match status" value="1"/>
</dbReference>
<keyword evidence="13" id="KW-1185">Reference proteome</keyword>
<dbReference type="Pfam" id="PF01502">
    <property type="entry name" value="PRA-CH"/>
    <property type="match status" value="1"/>
</dbReference>
<dbReference type="SUPFAM" id="SSF141734">
    <property type="entry name" value="HisI-like"/>
    <property type="match status" value="1"/>
</dbReference>
<evidence type="ECO:0000256" key="6">
    <source>
        <dbReference type="ARBA" id="ARBA00022741"/>
    </source>
</evidence>
<keyword evidence="8" id="KW-0067">ATP-binding</keyword>
<dbReference type="Gene3D" id="3.10.20.810">
    <property type="entry name" value="Phosphoribosyl-AMP cyclohydrolase"/>
    <property type="match status" value="1"/>
</dbReference>
<dbReference type="PANTHER" id="PTHR42945">
    <property type="entry name" value="HISTIDINE BIOSYNTHESIS BIFUNCTIONAL PROTEIN"/>
    <property type="match status" value="1"/>
</dbReference>
<dbReference type="InterPro" id="IPR038019">
    <property type="entry name" value="PRib_AMP_CycHydrolase_sf"/>
</dbReference>
<evidence type="ECO:0000256" key="5">
    <source>
        <dbReference type="ARBA" id="ARBA00022605"/>
    </source>
</evidence>
<organism evidence="12 13">
    <name type="scientific">Fragilariopsis cylindrus CCMP1102</name>
    <dbReference type="NCBI Taxonomy" id="635003"/>
    <lineage>
        <taxon>Eukaryota</taxon>
        <taxon>Sar</taxon>
        <taxon>Stramenopiles</taxon>
        <taxon>Ochrophyta</taxon>
        <taxon>Bacillariophyta</taxon>
        <taxon>Bacillariophyceae</taxon>
        <taxon>Bacillariophycidae</taxon>
        <taxon>Bacillariales</taxon>
        <taxon>Bacillariaceae</taxon>
        <taxon>Fragilariopsis</taxon>
    </lineage>
</organism>
<evidence type="ECO:0000313" key="13">
    <source>
        <dbReference type="Proteomes" id="UP000095751"/>
    </source>
</evidence>
<evidence type="ECO:0000256" key="2">
    <source>
        <dbReference type="ARBA" id="ARBA00001460"/>
    </source>
</evidence>
<dbReference type="InParanoid" id="A0A1E7FYJ7"/>
<dbReference type="GO" id="GO:0004635">
    <property type="term" value="F:phosphoribosyl-AMP cyclohydrolase activity"/>
    <property type="evidence" value="ECO:0007669"/>
    <property type="project" value="UniProtKB-EC"/>
</dbReference>
<dbReference type="InterPro" id="IPR008179">
    <property type="entry name" value="HisE"/>
</dbReference>
<comment type="pathway">
    <text evidence="4">Amino-acid biosynthesis; L-histidine biosynthesis; L-histidine from 5-phospho-alpha-D-ribose 1-diphosphate: step 2/9.</text>
</comment>
<feature type="domain" description="Phosphoribosyl-AMP cyclohydrolase" evidence="11">
    <location>
        <begin position="24"/>
        <end position="83"/>
    </location>
</feature>
<evidence type="ECO:0000256" key="7">
    <source>
        <dbReference type="ARBA" id="ARBA00022801"/>
    </source>
</evidence>
<sequence length="231" mass="25693">MITDRPDKLYTTVVCTRSGEALGLVYSSKESIVASLECGRGVYFSRRRGLWRKGDTSGHYQTLHRLDVDCDGDALRFTVTQCGGDTDTVGDNDDNDNKCVEHSSTGPCFCHLNRFTCWGPSNGIRQLEFTMKDRLKNAPPGSYTKRLFNDSQLLQDKLVEEAQELAEATTKEEVASELADVLYFAMARAVKAGVSIDDAISVLDARTRKVTRRKGDSKVVRIEEGNQIPNK</sequence>
<dbReference type="AlphaFoldDB" id="A0A1E7FYJ7"/>
<evidence type="ECO:0000256" key="4">
    <source>
        <dbReference type="ARBA" id="ARBA00005204"/>
    </source>
</evidence>
<proteinExistence type="predicted"/>
<keyword evidence="7" id="KW-0378">Hydrolase</keyword>
<dbReference type="KEGG" id="fcy:FRACYDRAFT_177779"/>
<dbReference type="GO" id="GO:0004636">
    <property type="term" value="F:phosphoribosyl-ATP diphosphatase activity"/>
    <property type="evidence" value="ECO:0007669"/>
    <property type="project" value="UniProtKB-EC"/>
</dbReference>
<dbReference type="GO" id="GO:0005524">
    <property type="term" value="F:ATP binding"/>
    <property type="evidence" value="ECO:0007669"/>
    <property type="project" value="UniProtKB-KW"/>
</dbReference>
<dbReference type="GO" id="GO:0000105">
    <property type="term" value="P:L-histidine biosynthetic process"/>
    <property type="evidence" value="ECO:0007669"/>
    <property type="project" value="UniProtKB-UniPathway"/>
</dbReference>
<dbReference type="Gene3D" id="1.10.287.1080">
    <property type="entry name" value="MazG-like"/>
    <property type="match status" value="1"/>
</dbReference>
<comment type="catalytic activity">
    <reaction evidence="2">
        <text>1-(5-phospho-beta-D-ribosyl)-ATP + H2O = 1-(5-phospho-beta-D-ribosyl)-5'-AMP + diphosphate + H(+)</text>
        <dbReference type="Rhea" id="RHEA:22828"/>
        <dbReference type="ChEBI" id="CHEBI:15377"/>
        <dbReference type="ChEBI" id="CHEBI:15378"/>
        <dbReference type="ChEBI" id="CHEBI:33019"/>
        <dbReference type="ChEBI" id="CHEBI:59457"/>
        <dbReference type="ChEBI" id="CHEBI:73183"/>
        <dbReference type="EC" id="3.6.1.31"/>
    </reaction>
</comment>
<gene>
    <name evidence="12" type="ORF">FRACYDRAFT_177779</name>
</gene>
<name>A0A1E7FYJ7_9STRA</name>
<reference evidence="12 13" key="1">
    <citation type="submission" date="2016-09" db="EMBL/GenBank/DDBJ databases">
        <title>Extensive genetic diversity and differential bi-allelic expression allows diatom success in the polar Southern Ocean.</title>
        <authorList>
            <consortium name="DOE Joint Genome Institute"/>
            <person name="Mock T."/>
            <person name="Otillar R.P."/>
            <person name="Strauss J."/>
            <person name="Dupont C."/>
            <person name="Frickenhaus S."/>
            <person name="Maumus F."/>
            <person name="Mcmullan M."/>
            <person name="Sanges R."/>
            <person name="Schmutz J."/>
            <person name="Toseland A."/>
            <person name="Valas R."/>
            <person name="Veluchamy A."/>
            <person name="Ward B.J."/>
            <person name="Allen A."/>
            <person name="Barry K."/>
            <person name="Falciatore A."/>
            <person name="Ferrante M."/>
            <person name="Fortunato A.E."/>
            <person name="Gloeckner G."/>
            <person name="Gruber A."/>
            <person name="Hipkin R."/>
            <person name="Janech M."/>
            <person name="Kroth P."/>
            <person name="Leese F."/>
            <person name="Lindquist E."/>
            <person name="Lyon B.R."/>
            <person name="Martin J."/>
            <person name="Mayer C."/>
            <person name="Parker M."/>
            <person name="Quesneville H."/>
            <person name="Raymond J."/>
            <person name="Uhlig C."/>
            <person name="Valentin K.U."/>
            <person name="Worden A.Z."/>
            <person name="Armbrust E.V."/>
            <person name="Bowler C."/>
            <person name="Green B."/>
            <person name="Moulton V."/>
            <person name="Van Oosterhout C."/>
            <person name="Grigoriev I."/>
        </authorList>
    </citation>
    <scope>NUCLEOTIDE SEQUENCE [LARGE SCALE GENOMIC DNA]</scope>
    <source>
        <strain evidence="12 13">CCMP1102</strain>
    </source>
</reference>